<dbReference type="InterPro" id="IPR011576">
    <property type="entry name" value="Pyridox_Oxase_N"/>
</dbReference>
<dbReference type="Gene3D" id="2.30.110.10">
    <property type="entry name" value="Electron Transport, Fmn-binding Protein, Chain A"/>
    <property type="match status" value="1"/>
</dbReference>
<name>A0A3E1NY41_9BACT</name>
<proteinExistence type="predicted"/>
<dbReference type="PANTHER" id="PTHR39336">
    <property type="entry name" value="PYRIDOXAMINE PHOSPHATE OXIDASE FAMILY PROTEIN (AFU_ORTHOLOGUE AFUA_6G11440)"/>
    <property type="match status" value="1"/>
</dbReference>
<feature type="domain" description="Pyridoxamine 5'-phosphate oxidase N-terminal" evidence="1">
    <location>
        <begin position="9"/>
        <end position="108"/>
    </location>
</feature>
<sequence>MAKFFDAINDHHTKFISQQKMFFVATAPLSGEGHVNLSPKGLDSFRVLSDKRVAYMDIVGSGNETSAHILENGRITFMFCAFEGAPNILRLYGKGYTVLPGDKEWDELSACFILPLGVRQIIVADIYEVSTSCGFGVPFYDYVGEREQAKKWAENKGVEGLELYKQEKNLSSLDGLPTALAVGTKGED</sequence>
<dbReference type="OrthoDB" id="115989at2"/>
<dbReference type="InterPro" id="IPR012349">
    <property type="entry name" value="Split_barrel_FMN-bd"/>
</dbReference>
<dbReference type="RefSeq" id="WP_116855861.1">
    <property type="nucleotide sequence ID" value="NZ_QTJV01000009.1"/>
</dbReference>
<accession>A0A3E1NY41</accession>
<dbReference type="AlphaFoldDB" id="A0A3E1NY41"/>
<dbReference type="EMBL" id="QTJV01000009">
    <property type="protein sequence ID" value="RFM32668.1"/>
    <property type="molecule type" value="Genomic_DNA"/>
</dbReference>
<dbReference type="PANTHER" id="PTHR39336:SF1">
    <property type="entry name" value="PYRIDOXAMINE PHOSPHATE OXIDASE FAMILY PROTEIN (AFU_ORTHOLOGUE AFUA_6G11440)"/>
    <property type="match status" value="1"/>
</dbReference>
<evidence type="ECO:0000313" key="2">
    <source>
        <dbReference type="EMBL" id="RFM32668.1"/>
    </source>
</evidence>
<protein>
    <submittedName>
        <fullName evidence="2">Pyridoxamine 5'-phosphate oxidase family protein</fullName>
    </submittedName>
</protein>
<dbReference type="Proteomes" id="UP000261174">
    <property type="component" value="Unassembled WGS sequence"/>
</dbReference>
<gene>
    <name evidence="2" type="ORF">DXN04_23650</name>
</gene>
<evidence type="ECO:0000313" key="3">
    <source>
        <dbReference type="Proteomes" id="UP000261174"/>
    </source>
</evidence>
<dbReference type="Pfam" id="PF01243">
    <property type="entry name" value="PNPOx_N"/>
    <property type="match status" value="1"/>
</dbReference>
<reference evidence="2 3" key="1">
    <citation type="submission" date="2018-08" db="EMBL/GenBank/DDBJ databases">
        <title>Chitinophaga sp. K20C18050901, a novel bacterium isolated from forest soil.</title>
        <authorList>
            <person name="Wang C."/>
        </authorList>
    </citation>
    <scope>NUCLEOTIDE SEQUENCE [LARGE SCALE GENOMIC DNA]</scope>
    <source>
        <strain evidence="2 3">K20C18050901</strain>
    </source>
</reference>
<comment type="caution">
    <text evidence="2">The sequence shown here is derived from an EMBL/GenBank/DDBJ whole genome shotgun (WGS) entry which is preliminary data.</text>
</comment>
<keyword evidence="3" id="KW-1185">Reference proteome</keyword>
<evidence type="ECO:0000259" key="1">
    <source>
        <dbReference type="Pfam" id="PF01243"/>
    </source>
</evidence>
<dbReference type="SUPFAM" id="SSF50475">
    <property type="entry name" value="FMN-binding split barrel"/>
    <property type="match status" value="1"/>
</dbReference>
<organism evidence="2 3">
    <name type="scientific">Chitinophaga silvisoli</name>
    <dbReference type="NCBI Taxonomy" id="2291814"/>
    <lineage>
        <taxon>Bacteria</taxon>
        <taxon>Pseudomonadati</taxon>
        <taxon>Bacteroidota</taxon>
        <taxon>Chitinophagia</taxon>
        <taxon>Chitinophagales</taxon>
        <taxon>Chitinophagaceae</taxon>
        <taxon>Chitinophaga</taxon>
    </lineage>
</organism>